<dbReference type="RefSeq" id="XP_034248140.1">
    <property type="nucleotide sequence ID" value="XM_034392249.1"/>
</dbReference>
<keyword evidence="5" id="KW-0547">Nucleotide-binding</keyword>
<keyword evidence="8 10" id="KW-0472">Membrane</keyword>
<keyword evidence="12" id="KW-1185">Reference proteome</keyword>
<evidence type="ECO:0000256" key="5">
    <source>
        <dbReference type="ARBA" id="ARBA00022741"/>
    </source>
</evidence>
<feature type="domain" description="ABC transporter" evidence="11">
    <location>
        <begin position="53"/>
        <end position="300"/>
    </location>
</feature>
<dbReference type="InterPro" id="IPR003593">
    <property type="entry name" value="AAA+_ATPase"/>
</dbReference>
<dbReference type="InterPro" id="IPR013525">
    <property type="entry name" value="ABC2_TM"/>
</dbReference>
<evidence type="ECO:0000256" key="1">
    <source>
        <dbReference type="ARBA" id="ARBA00004141"/>
    </source>
</evidence>
<dbReference type="Proteomes" id="UP000515158">
    <property type="component" value="Unplaced"/>
</dbReference>
<feature type="compositionally biased region" description="Low complexity" evidence="9">
    <location>
        <begin position="30"/>
        <end position="43"/>
    </location>
</feature>
<evidence type="ECO:0000256" key="2">
    <source>
        <dbReference type="ARBA" id="ARBA00005814"/>
    </source>
</evidence>
<evidence type="ECO:0000256" key="8">
    <source>
        <dbReference type="ARBA" id="ARBA00023136"/>
    </source>
</evidence>
<reference evidence="13 14" key="1">
    <citation type="submission" date="2025-04" db="UniProtKB">
        <authorList>
            <consortium name="RefSeq"/>
        </authorList>
    </citation>
    <scope>IDENTIFICATION</scope>
    <source>
        <tissue evidence="13 14">Total insect</tissue>
    </source>
</reference>
<comment type="similarity">
    <text evidence="2">Belongs to the ABC transporter superfamily. ABCG family. Eye pigment precursor importer (TC 3.A.1.204) subfamily.</text>
</comment>
<dbReference type="SUPFAM" id="SSF52540">
    <property type="entry name" value="P-loop containing nucleoside triphosphate hydrolases"/>
    <property type="match status" value="1"/>
</dbReference>
<evidence type="ECO:0000256" key="7">
    <source>
        <dbReference type="ARBA" id="ARBA00022989"/>
    </source>
</evidence>
<dbReference type="InterPro" id="IPR003439">
    <property type="entry name" value="ABC_transporter-like_ATP-bd"/>
</dbReference>
<keyword evidence="3" id="KW-0813">Transport</keyword>
<feature type="region of interest" description="Disordered" evidence="9">
    <location>
        <begin position="1"/>
        <end position="44"/>
    </location>
</feature>
<dbReference type="InterPro" id="IPR027417">
    <property type="entry name" value="P-loop_NTPase"/>
</dbReference>
<evidence type="ECO:0000256" key="3">
    <source>
        <dbReference type="ARBA" id="ARBA00022448"/>
    </source>
</evidence>
<dbReference type="Gene3D" id="3.40.50.300">
    <property type="entry name" value="P-loop containing nucleotide triphosphate hydrolases"/>
    <property type="match status" value="1"/>
</dbReference>
<dbReference type="PROSITE" id="PS50893">
    <property type="entry name" value="ABC_TRANSPORTER_2"/>
    <property type="match status" value="1"/>
</dbReference>
<feature type="transmembrane region" description="Helical" evidence="10">
    <location>
        <begin position="468"/>
        <end position="495"/>
    </location>
</feature>
<dbReference type="InterPro" id="IPR050352">
    <property type="entry name" value="ABCG_transporters"/>
</dbReference>
<keyword evidence="6" id="KW-0067">ATP-binding</keyword>
<sequence>MDSGQGQPLEAKAMDCDATCTTQRPERGDSSGSGSIGSSSADADVPRGVTLSWRDLSVFAAPRGYPCKRIIKNVSGVVRPGSLVAVMGASGAGKSTLMAALAHRSPAGVLVRGDIRVGGRPVGDFMHRLSGFLHQEDIFVPQLTVEEHLNFMARMRLDRRTSCWERQKKVQQLLRQLGLTSSAHTRIGTPGHDKVLSGGERKRLAFAAELLTDPPLLFCDEPTTGLDSYSAQQLVDLMQGMAARPHGRGKTILCTIHQPSSDLLGRFHRIMLVADGRIAFIGKPEDALLFFRQQGYECPAIYNPADFFIRTLACTPGSEAASKAAVRKICDRFVMSRHCKEMTPENLGESLDDVSCEDIDSVVPVEPPLWPRRLWLLTGRSMLQVVRDPSIQWMRLLQKVAIATMAGLCFLGTVSDSQAGVVSVQGALFILVSENTFSPMYSVLSVFPSELPLFLREYRAGLYGPVAFYLSKVLSMLPGLIVEPLVFAVLAYWLAGLRDDVYAFLITSAIVVLTMNVSTACGFFFSSAFESVPTAMAYLVPFDYVLMITSGVFVKLSTLPAYVSWTQYLSWLMYSNEAMSIVQWQGVTNITCLDPSLPCLSDGDHVLDHYSFDASHLCRDVVAMGVLYAVFHLLGLLCLCRRARGLK</sequence>
<evidence type="ECO:0000313" key="13">
    <source>
        <dbReference type="RefSeq" id="XP_034248140.1"/>
    </source>
</evidence>
<dbReference type="SMART" id="SM00382">
    <property type="entry name" value="AAA"/>
    <property type="match status" value="1"/>
</dbReference>
<feature type="transmembrane region" description="Helical" evidence="10">
    <location>
        <begin position="501"/>
        <end position="525"/>
    </location>
</feature>
<feature type="transmembrane region" description="Helical" evidence="10">
    <location>
        <begin position="621"/>
        <end position="640"/>
    </location>
</feature>
<organism evidence="14">
    <name type="scientific">Thrips palmi</name>
    <name type="common">Melon thrips</name>
    <dbReference type="NCBI Taxonomy" id="161013"/>
    <lineage>
        <taxon>Eukaryota</taxon>
        <taxon>Metazoa</taxon>
        <taxon>Ecdysozoa</taxon>
        <taxon>Arthropoda</taxon>
        <taxon>Hexapoda</taxon>
        <taxon>Insecta</taxon>
        <taxon>Pterygota</taxon>
        <taxon>Neoptera</taxon>
        <taxon>Paraneoptera</taxon>
        <taxon>Thysanoptera</taxon>
        <taxon>Terebrantia</taxon>
        <taxon>Thripoidea</taxon>
        <taxon>Thripidae</taxon>
        <taxon>Thrips</taxon>
    </lineage>
</organism>
<dbReference type="GO" id="GO:0140359">
    <property type="term" value="F:ABC-type transporter activity"/>
    <property type="evidence" value="ECO:0007669"/>
    <property type="project" value="InterPro"/>
</dbReference>
<dbReference type="PANTHER" id="PTHR48041:SF139">
    <property type="entry name" value="PROTEIN SCARLET"/>
    <property type="match status" value="1"/>
</dbReference>
<dbReference type="AlphaFoldDB" id="A0A6P8ZSD2"/>
<proteinExistence type="inferred from homology"/>
<dbReference type="Pfam" id="PF00005">
    <property type="entry name" value="ABC_tran"/>
    <property type="match status" value="1"/>
</dbReference>
<keyword evidence="7 10" id="KW-1133">Transmembrane helix</keyword>
<evidence type="ECO:0000256" key="9">
    <source>
        <dbReference type="SAM" id="MobiDB-lite"/>
    </source>
</evidence>
<dbReference type="KEGG" id="tpal:117649445"/>
<dbReference type="GO" id="GO:0016887">
    <property type="term" value="F:ATP hydrolysis activity"/>
    <property type="evidence" value="ECO:0007669"/>
    <property type="project" value="InterPro"/>
</dbReference>
<comment type="subcellular location">
    <subcellularLocation>
        <location evidence="1">Membrane</location>
        <topology evidence="1">Multi-pass membrane protein</topology>
    </subcellularLocation>
</comment>
<dbReference type="RefSeq" id="XP_034248142.1">
    <property type="nucleotide sequence ID" value="XM_034392251.1"/>
</dbReference>
<dbReference type="CTD" id="20837"/>
<dbReference type="GO" id="GO:0030659">
    <property type="term" value="C:cytoplasmic vesicle membrane"/>
    <property type="evidence" value="ECO:0007669"/>
    <property type="project" value="TreeGrafter"/>
</dbReference>
<name>A0A6P8ZSD2_THRPL</name>
<dbReference type="Pfam" id="PF01061">
    <property type="entry name" value="ABC2_membrane"/>
    <property type="match status" value="1"/>
</dbReference>
<protein>
    <submittedName>
        <fullName evidence="13 14">Protein scarlet</fullName>
    </submittedName>
</protein>
<dbReference type="GO" id="GO:0005886">
    <property type="term" value="C:plasma membrane"/>
    <property type="evidence" value="ECO:0007669"/>
    <property type="project" value="TreeGrafter"/>
</dbReference>
<dbReference type="PROSITE" id="PS00211">
    <property type="entry name" value="ABC_TRANSPORTER_1"/>
    <property type="match status" value="1"/>
</dbReference>
<dbReference type="PANTHER" id="PTHR48041">
    <property type="entry name" value="ABC TRANSPORTER G FAMILY MEMBER 28"/>
    <property type="match status" value="1"/>
</dbReference>
<evidence type="ECO:0000313" key="12">
    <source>
        <dbReference type="Proteomes" id="UP000515158"/>
    </source>
</evidence>
<accession>A0A6P8ZSD2</accession>
<dbReference type="GO" id="GO:0005524">
    <property type="term" value="F:ATP binding"/>
    <property type="evidence" value="ECO:0007669"/>
    <property type="project" value="UniProtKB-KW"/>
</dbReference>
<evidence type="ECO:0000256" key="4">
    <source>
        <dbReference type="ARBA" id="ARBA00022692"/>
    </source>
</evidence>
<dbReference type="InterPro" id="IPR017871">
    <property type="entry name" value="ABC_transporter-like_CS"/>
</dbReference>
<dbReference type="GeneID" id="117649445"/>
<keyword evidence="4 10" id="KW-0812">Transmembrane</keyword>
<evidence type="ECO:0000259" key="11">
    <source>
        <dbReference type="PROSITE" id="PS50893"/>
    </source>
</evidence>
<evidence type="ECO:0000256" key="6">
    <source>
        <dbReference type="ARBA" id="ARBA00022840"/>
    </source>
</evidence>
<dbReference type="OrthoDB" id="66620at2759"/>
<evidence type="ECO:0000256" key="10">
    <source>
        <dbReference type="SAM" id="Phobius"/>
    </source>
</evidence>
<evidence type="ECO:0000313" key="14">
    <source>
        <dbReference type="RefSeq" id="XP_034248142.1"/>
    </source>
</evidence>
<gene>
    <name evidence="13 14" type="primary">LOC117649445</name>
</gene>